<sequence length="203" mass="22821">MSEFISAVEASKITPVSASTIKRFIRDVVEDPNHASRDKVQPSVEELKRAQEAGEPYRWTIEQEFVIEQFGTADKKKGSADNQPSGMVLEILRSQLEAKDAQIRTLETQLDRKDEQIKRQDDRMQETHVLMQHLQKRLSLTAPSPEAVTVDEVVDVNDDAEPSQTKESLTNATPQAKQKSKKSANSGKNSQRGLFGGLFRRSK</sequence>
<evidence type="ECO:0000256" key="2">
    <source>
        <dbReference type="SAM" id="MobiDB-lite"/>
    </source>
</evidence>
<evidence type="ECO:0000256" key="1">
    <source>
        <dbReference type="SAM" id="Coils"/>
    </source>
</evidence>
<dbReference type="EMBL" id="ANOH01000110">
    <property type="protein sequence ID" value="EMI57114.1"/>
    <property type="molecule type" value="Genomic_DNA"/>
</dbReference>
<dbReference type="AlphaFoldDB" id="M5U750"/>
<organism evidence="3 4">
    <name type="scientific">Rhodopirellula sallentina SM41</name>
    <dbReference type="NCBI Taxonomy" id="1263870"/>
    <lineage>
        <taxon>Bacteria</taxon>
        <taxon>Pseudomonadati</taxon>
        <taxon>Planctomycetota</taxon>
        <taxon>Planctomycetia</taxon>
        <taxon>Pirellulales</taxon>
        <taxon>Pirellulaceae</taxon>
        <taxon>Rhodopirellula</taxon>
    </lineage>
</organism>
<feature type="compositionally biased region" description="Polar residues" evidence="2">
    <location>
        <begin position="162"/>
        <end position="174"/>
    </location>
</feature>
<protein>
    <submittedName>
        <fullName evidence="3">Uncharacterized protein</fullName>
    </submittedName>
</protein>
<name>M5U750_9BACT</name>
<reference evidence="3 4" key="1">
    <citation type="journal article" date="2013" name="Mar. Genomics">
        <title>Expression of sulfatases in Rhodopirellula baltica and the diversity of sulfatases in the genus Rhodopirellula.</title>
        <authorList>
            <person name="Wegner C.E."/>
            <person name="Richter-Heitmann T."/>
            <person name="Klindworth A."/>
            <person name="Klockow C."/>
            <person name="Richter M."/>
            <person name="Achstetter T."/>
            <person name="Glockner F.O."/>
            <person name="Harder J."/>
        </authorList>
    </citation>
    <scope>NUCLEOTIDE SEQUENCE [LARGE SCALE GENOMIC DNA]</scope>
    <source>
        <strain evidence="3 4">SM41</strain>
    </source>
</reference>
<evidence type="ECO:0000313" key="4">
    <source>
        <dbReference type="Proteomes" id="UP000011885"/>
    </source>
</evidence>
<evidence type="ECO:0000313" key="3">
    <source>
        <dbReference type="EMBL" id="EMI57114.1"/>
    </source>
</evidence>
<feature type="coiled-coil region" evidence="1">
    <location>
        <begin position="89"/>
        <end position="123"/>
    </location>
</feature>
<gene>
    <name evidence="3" type="ORF">RSSM_01440</name>
</gene>
<proteinExistence type="predicted"/>
<dbReference type="PATRIC" id="fig|1263870.3.peg.1544"/>
<accession>M5U750</accession>
<feature type="region of interest" description="Disordered" evidence="2">
    <location>
        <begin position="154"/>
        <end position="203"/>
    </location>
</feature>
<keyword evidence="1" id="KW-0175">Coiled coil</keyword>
<keyword evidence="4" id="KW-1185">Reference proteome</keyword>
<comment type="caution">
    <text evidence="3">The sequence shown here is derived from an EMBL/GenBank/DDBJ whole genome shotgun (WGS) entry which is preliminary data.</text>
</comment>
<dbReference type="Proteomes" id="UP000011885">
    <property type="component" value="Unassembled WGS sequence"/>
</dbReference>
<dbReference type="RefSeq" id="WP_008675819.1">
    <property type="nucleotide sequence ID" value="NZ_ANOH01000110.1"/>
</dbReference>